<evidence type="ECO:0000256" key="4">
    <source>
        <dbReference type="ARBA" id="ARBA00022801"/>
    </source>
</evidence>
<dbReference type="Pfam" id="PF16783">
    <property type="entry name" value="FANCM-MHF_bd"/>
    <property type="match status" value="1"/>
</dbReference>
<protein>
    <recommendedName>
        <fullName evidence="13">Fanconi anemia group M protein</fullName>
    </recommendedName>
</protein>
<dbReference type="InterPro" id="IPR014001">
    <property type="entry name" value="Helicase_ATP-bd"/>
</dbReference>
<keyword evidence="4" id="KW-0378">Hydrolase</keyword>
<feature type="compositionally biased region" description="Basic residues" evidence="8">
    <location>
        <begin position="1577"/>
        <end position="1587"/>
    </location>
</feature>
<dbReference type="Pfam" id="PF00271">
    <property type="entry name" value="Helicase_C"/>
    <property type="match status" value="1"/>
</dbReference>
<dbReference type="Pfam" id="PF02732">
    <property type="entry name" value="ERCC4"/>
    <property type="match status" value="1"/>
</dbReference>
<dbReference type="Gene3D" id="3.40.50.10130">
    <property type="match status" value="1"/>
</dbReference>
<evidence type="ECO:0000259" key="9">
    <source>
        <dbReference type="PROSITE" id="PS51192"/>
    </source>
</evidence>
<evidence type="ECO:0000256" key="1">
    <source>
        <dbReference type="ARBA" id="ARBA00004123"/>
    </source>
</evidence>
<feature type="region of interest" description="Disordered" evidence="8">
    <location>
        <begin position="1208"/>
        <end position="1227"/>
    </location>
</feature>
<dbReference type="InterPro" id="IPR044749">
    <property type="entry name" value="FANCM_DEXDc"/>
</dbReference>
<keyword evidence="5" id="KW-0347">Helicase</keyword>
<dbReference type="GO" id="GO:0036297">
    <property type="term" value="P:interstrand cross-link repair"/>
    <property type="evidence" value="ECO:0007669"/>
    <property type="project" value="TreeGrafter"/>
</dbReference>
<dbReference type="Pfam" id="PF00270">
    <property type="entry name" value="DEAD"/>
    <property type="match status" value="1"/>
</dbReference>
<dbReference type="InterPro" id="IPR039686">
    <property type="entry name" value="FANCM/Mph1-like_ID"/>
</dbReference>
<dbReference type="PANTHER" id="PTHR14025">
    <property type="entry name" value="FANCONI ANEMIA GROUP M FANCM FAMILY MEMBER"/>
    <property type="match status" value="1"/>
</dbReference>
<feature type="compositionally biased region" description="Polar residues" evidence="8">
    <location>
        <begin position="1354"/>
        <end position="1372"/>
    </location>
</feature>
<feature type="compositionally biased region" description="Polar residues" evidence="8">
    <location>
        <begin position="1217"/>
        <end position="1227"/>
    </location>
</feature>
<evidence type="ECO:0000256" key="6">
    <source>
        <dbReference type="ARBA" id="ARBA00022840"/>
    </source>
</evidence>
<feature type="compositionally biased region" description="Polar residues" evidence="8">
    <location>
        <begin position="1890"/>
        <end position="1929"/>
    </location>
</feature>
<sequence>MSGVNQMTLFQTWGASVPQKVSQTNNVKQSSGRRKTTQNSSTAASVKTQKRVTGITLPPLAPRNTLWGEFDQGSTADSEVRDVEEVVVVAAAAADDDDEDDDDLMVVAVYEAEKSLQIDGKLGQHSRHKTNVESTCLTQISSSGSTYYKDFPGLDSSSAKVWIYPTNYPIRDYQLKISEAALFQNTLVCLPTGLGKTFIAAVVMYNFYRWYPSGKIVFMAPTKPLVAQQIEACYKVMGIPQTHMAELTGSTQAQQRQELWRSRRIFFLTPQVLVNDLSRATCPALHVKCVVIDEAHKALGNHAYCQVVRQLGSQTQQFRILALSATPGGDTNSVQQVISNLLISHIELRSEESPDIQAHSHQRSLEKVVVPLGESLAGHQALYLQVLERFTGRLIQNRAMSHRDLRSLTKYQLILAREQFRKNPPPHVTGAQQGALEGDFALCISLYHGYELLLQMGLRSLFLYVQGIMDGTKEKSRARNELQRNATFMDLYQEMAAMFVKPTGPEEPFIYSHPKLQKLDEVVLGHFKTWAESSSTGSGPQEVSTRVMIFSSFRESVQEIATMLNRHLPLVKVMTFMGQASAGKGVKGFTQKEQLEVMRRFREGGFNTLVSTCVGEEGLDIGEVDLIVCFDAQRSPIRLVQRMGRTGRKRQGRIVVILAEGREERTYNQSQSNKRRVYKSIVGNSHSFHMFPHNPRMLPDGVHPALHKMHITCGQFDHRESSGRLAGGWRGRRSHSLEGQRESFILPHDLVGHQESVKKDGFLSPSELTHWESTMKLGEGEAPPILRRSRFLSKQEGSPPRVELLSSGPTRELSLWEWRHWQNQPFPTHIVDHSNRCHHFTKVMELIDGLRQEEGESRYELELLPHLHKADVIGLTEEAQQEKSTKGKKQKEGKMTKSRTKMANLSHKQKTSCLSSADLDRVELKKEVQRESISKAETTLVSPWTLIKNRVPSECHKEVTHDLRDHPGLWPLSSTGDQPIMDMDFDCIILNNESENSEVNSPRDLESDSVNCIAAVEQIDLNQLTSIADREPKSDEDSELEALFYLPKWDAAVPKLQPLRQKLESLRVILVNVTELLSRSPPALHFDLDSPQFDPGPTPFTTKDCSHTLPVEPLGELLDVGQTFHVNFSLEVDEDFADPASQSPNVDLDVGSLDCESHCEPPHQQHSPSSPITVPAESMGRESALGSPSWDEVFEDDSNDIKEEDMDDKADFKPSCHPTQPKAQHSKTNLDESMDLFGDDGTFLQMTIPDIPTPENVSIRIPSPLKAPEREWLIGSSKSVTETKMVYQVKPSCSHASPVAQQEPAQDFENFVCSQDLFSVNFDLGWEEDEGDTEAAPSQFPSKPSPPGSKKQEASLSSTVNEPKISGSSTPPFSFHRKSVSTPLSACLGRKRADTSALASPQTSPLTSKSGALFSPIPTLGPRRVLLPGLSTTPSTSFSFLKRKCPGTLQNAQTLKAQVGDPRNGSIEMGHSLSHKSILDPPHPGLCTSDSEEEVITRKRVHHHVKANPLSSPVSMLLSDVDSPLQVTRKSKHAAARISDESEGEGEAMSDDDFQNTSVRQPRAPPRVAVKPSASHGKAKAVQHHHRGARHFLDEEAALSEGGEVSSDEEDGEEQNRSLEGFVVSNTQCSQGINDSEMQGVYLKSVRSPAVAGKFKMIYKLNHNMDIFSQVPELDETYAEDSFVVRGSDEEELGEEDEEVPLELVYEDSFVEGRRQYPTRRKALIRNIRAQAGSGPATLDKRAADPQPNPAGKNKRSRIVHLVDSSSEEEVEKSRNSVKAEGVAAICRLTELQQQNDWVFKAPRQQVPPGGSTRASTASCVVGPRVLSGARSSSMNSVMEPSAPSGTSRTSSVSSVRGPREEQQEERCRQRLHQQALLSEELDFEHSESLLLSSKQPQATSSTSSAPHVQSSFGQAATLSKPPASSSNPSGLVAVLVDSRCITACVDVVSSLRQRCAVAAHVCSLDGCDFVVSNRMAVERQCQSELAGMPNRKRLVERVTSLQSLFERVCLIVEKDRTKPSEASRPFQPTRYYDSTLASLVRAGVRLLVSRGPEESATLLAELARVEQRKGQAISVPLEVKGHRQQALLFYRTLPCVSYVNALNMSHSFISVGQLVNSSIEALQKGACVSRPRADEIYRCLRYSCDTTLMTTNTHGKNNL</sequence>
<feature type="compositionally biased region" description="Polar residues" evidence="8">
    <location>
        <begin position="19"/>
        <end position="30"/>
    </location>
</feature>
<dbReference type="SMART" id="SM00891">
    <property type="entry name" value="ERCC4"/>
    <property type="match status" value="1"/>
</dbReference>
<dbReference type="SUPFAM" id="SSF52980">
    <property type="entry name" value="Restriction endonuclease-like"/>
    <property type="match status" value="1"/>
</dbReference>
<name>A0A8C7LZ89_ONCKI</name>
<dbReference type="InterPro" id="IPR031879">
    <property type="entry name" value="FANCM-MHF-bd"/>
</dbReference>
<dbReference type="GO" id="GO:0004518">
    <property type="term" value="F:nuclease activity"/>
    <property type="evidence" value="ECO:0007669"/>
    <property type="project" value="InterPro"/>
</dbReference>
<dbReference type="InterPro" id="IPR047418">
    <property type="entry name" value="XPF_nuclease_FANCM"/>
</dbReference>
<accession>A0A8C7LZ89</accession>
<dbReference type="InterPro" id="IPR011545">
    <property type="entry name" value="DEAD/DEAH_box_helicase_dom"/>
</dbReference>
<evidence type="ECO:0000313" key="11">
    <source>
        <dbReference type="Ensembl" id="ENSOKIP00005025397.1"/>
    </source>
</evidence>
<dbReference type="Gene3D" id="3.40.50.300">
    <property type="entry name" value="P-loop containing nucleotide triphosphate hydrolases"/>
    <property type="match status" value="2"/>
</dbReference>
<dbReference type="CDD" id="cd18801">
    <property type="entry name" value="SF2_C_FANCM_Hef"/>
    <property type="match status" value="1"/>
</dbReference>
<dbReference type="Ensembl" id="ENSOKIT00005026885.1">
    <property type="protein sequence ID" value="ENSOKIP00005025397.1"/>
    <property type="gene ID" value="ENSOKIG00005011005.1"/>
</dbReference>
<comment type="subcellular location">
    <subcellularLocation>
        <location evidence="1">Nucleus</location>
    </subcellularLocation>
</comment>
<evidence type="ECO:0000256" key="5">
    <source>
        <dbReference type="ARBA" id="ARBA00022806"/>
    </source>
</evidence>
<feature type="region of interest" description="Disordered" evidence="8">
    <location>
        <begin position="1889"/>
        <end position="1929"/>
    </location>
</feature>
<dbReference type="GO" id="GO:0000400">
    <property type="term" value="F:four-way junction DNA binding"/>
    <property type="evidence" value="ECO:0007669"/>
    <property type="project" value="TreeGrafter"/>
</dbReference>
<dbReference type="SMART" id="SM00487">
    <property type="entry name" value="DEXDc"/>
    <property type="match status" value="1"/>
</dbReference>
<feature type="region of interest" description="Disordered" evidence="8">
    <location>
        <begin position="19"/>
        <end position="48"/>
    </location>
</feature>
<dbReference type="GO" id="GO:0045003">
    <property type="term" value="P:double-strand break repair via synthesis-dependent strand annealing"/>
    <property type="evidence" value="ECO:0007669"/>
    <property type="project" value="TreeGrafter"/>
</dbReference>
<dbReference type="PROSITE" id="PS51192">
    <property type="entry name" value="HELICASE_ATP_BIND_1"/>
    <property type="match status" value="1"/>
</dbReference>
<reference evidence="11" key="1">
    <citation type="submission" date="2025-08" db="UniProtKB">
        <authorList>
            <consortium name="Ensembl"/>
        </authorList>
    </citation>
    <scope>IDENTIFICATION</scope>
</reference>
<dbReference type="PANTHER" id="PTHR14025:SF20">
    <property type="entry name" value="FANCONI ANEMIA GROUP M PROTEIN"/>
    <property type="match status" value="1"/>
</dbReference>
<evidence type="ECO:0008006" key="13">
    <source>
        <dbReference type="Google" id="ProtNLM"/>
    </source>
</evidence>
<feature type="region of interest" description="Disordered" evidence="8">
    <location>
        <begin position="1137"/>
        <end position="1195"/>
    </location>
</feature>
<proteinExistence type="inferred from homology"/>
<feature type="compositionally biased region" description="Low complexity" evidence="8">
    <location>
        <begin position="1844"/>
        <end position="1857"/>
    </location>
</feature>
<feature type="domain" description="Helicase ATP-binding" evidence="9">
    <location>
        <begin position="177"/>
        <end position="345"/>
    </location>
</feature>
<dbReference type="SUPFAM" id="SSF52540">
    <property type="entry name" value="P-loop containing nucleoside triphosphate hydrolases"/>
    <property type="match status" value="1"/>
</dbReference>
<dbReference type="InterPro" id="IPR027417">
    <property type="entry name" value="P-loop_NTPase"/>
</dbReference>
<dbReference type="SMART" id="SM00490">
    <property type="entry name" value="HELICc"/>
    <property type="match status" value="1"/>
</dbReference>
<keyword evidence="7" id="KW-0539">Nucleus</keyword>
<evidence type="ECO:0000313" key="12">
    <source>
        <dbReference type="Proteomes" id="UP000694557"/>
    </source>
</evidence>
<dbReference type="GO" id="GO:0043138">
    <property type="term" value="F:3'-5' DNA helicase activity"/>
    <property type="evidence" value="ECO:0007669"/>
    <property type="project" value="InterPro"/>
</dbReference>
<evidence type="ECO:0000259" key="10">
    <source>
        <dbReference type="PROSITE" id="PS51194"/>
    </source>
</evidence>
<dbReference type="InterPro" id="IPR001650">
    <property type="entry name" value="Helicase_C-like"/>
</dbReference>
<dbReference type="GO" id="GO:0016787">
    <property type="term" value="F:hydrolase activity"/>
    <property type="evidence" value="ECO:0007669"/>
    <property type="project" value="UniProtKB-KW"/>
</dbReference>
<feature type="compositionally biased region" description="Acidic residues" evidence="8">
    <location>
        <begin position="1541"/>
        <end position="1554"/>
    </location>
</feature>
<feature type="region of interest" description="Disordered" evidence="8">
    <location>
        <begin position="1829"/>
        <end position="1871"/>
    </location>
</feature>
<dbReference type="Gene3D" id="1.10.150.20">
    <property type="entry name" value="5' to 3' exonuclease, C-terminal subdomain"/>
    <property type="match status" value="1"/>
</dbReference>
<evidence type="ECO:0000256" key="7">
    <source>
        <dbReference type="ARBA" id="ARBA00023242"/>
    </source>
</evidence>
<dbReference type="GO" id="GO:0005524">
    <property type="term" value="F:ATP binding"/>
    <property type="evidence" value="ECO:0007669"/>
    <property type="project" value="UniProtKB-KW"/>
</dbReference>
<evidence type="ECO:0000256" key="2">
    <source>
        <dbReference type="ARBA" id="ARBA00009889"/>
    </source>
</evidence>
<dbReference type="CTD" id="57697"/>
<dbReference type="GO" id="GO:0005634">
    <property type="term" value="C:nucleus"/>
    <property type="evidence" value="ECO:0007669"/>
    <property type="project" value="UniProtKB-SubCell"/>
</dbReference>
<feature type="domain" description="Helicase C-terminal" evidence="10">
    <location>
        <begin position="538"/>
        <end position="689"/>
    </location>
</feature>
<dbReference type="GO" id="GO:0009378">
    <property type="term" value="F:four-way junction helicase activity"/>
    <property type="evidence" value="ECO:0007669"/>
    <property type="project" value="TreeGrafter"/>
</dbReference>
<keyword evidence="12" id="KW-1185">Reference proteome</keyword>
<feature type="region of interest" description="Disordered" evidence="8">
    <location>
        <begin position="1328"/>
        <end position="1378"/>
    </location>
</feature>
<evidence type="ECO:0000256" key="8">
    <source>
        <dbReference type="SAM" id="MobiDB-lite"/>
    </source>
</evidence>
<feature type="compositionally biased region" description="Basic and acidic residues" evidence="8">
    <location>
        <begin position="880"/>
        <end position="895"/>
    </location>
</feature>
<dbReference type="Gene3D" id="1.20.1320.20">
    <property type="entry name" value="hef helicase domain"/>
    <property type="match status" value="1"/>
</dbReference>
<dbReference type="PROSITE" id="PS51194">
    <property type="entry name" value="HELICASE_CTER"/>
    <property type="match status" value="1"/>
</dbReference>
<evidence type="ECO:0000256" key="3">
    <source>
        <dbReference type="ARBA" id="ARBA00022741"/>
    </source>
</evidence>
<keyword evidence="3" id="KW-0547">Nucleotide-binding</keyword>
<feature type="region of interest" description="Disordered" evidence="8">
    <location>
        <begin position="877"/>
        <end position="910"/>
    </location>
</feature>
<dbReference type="Proteomes" id="UP000694557">
    <property type="component" value="Unassembled WGS sequence"/>
</dbReference>
<dbReference type="CDD" id="cd12091">
    <property type="entry name" value="FANCM_ID"/>
    <property type="match status" value="1"/>
</dbReference>
<keyword evidence="6" id="KW-0067">ATP-binding</keyword>
<dbReference type="GeneTree" id="ENSGT00940000156480"/>
<reference evidence="11" key="2">
    <citation type="submission" date="2025-09" db="UniProtKB">
        <authorList>
            <consortium name="Ensembl"/>
        </authorList>
    </citation>
    <scope>IDENTIFICATION</scope>
</reference>
<feature type="compositionally biased region" description="Polar residues" evidence="8">
    <location>
        <begin position="37"/>
        <end position="47"/>
    </location>
</feature>
<feature type="compositionally biased region" description="Basic and acidic residues" evidence="8">
    <location>
        <begin position="1858"/>
        <end position="1869"/>
    </location>
</feature>
<dbReference type="CDD" id="cd18033">
    <property type="entry name" value="DEXDc_FANCM"/>
    <property type="match status" value="1"/>
</dbReference>
<dbReference type="InterPro" id="IPR006166">
    <property type="entry name" value="ERCC4_domain"/>
</dbReference>
<gene>
    <name evidence="11" type="primary">wdr25</name>
</gene>
<organism evidence="11 12">
    <name type="scientific">Oncorhynchus kisutch</name>
    <name type="common">Coho salmon</name>
    <name type="synonym">Salmo kisutch</name>
    <dbReference type="NCBI Taxonomy" id="8019"/>
    <lineage>
        <taxon>Eukaryota</taxon>
        <taxon>Metazoa</taxon>
        <taxon>Chordata</taxon>
        <taxon>Craniata</taxon>
        <taxon>Vertebrata</taxon>
        <taxon>Euteleostomi</taxon>
        <taxon>Actinopterygii</taxon>
        <taxon>Neopterygii</taxon>
        <taxon>Teleostei</taxon>
        <taxon>Protacanthopterygii</taxon>
        <taxon>Salmoniformes</taxon>
        <taxon>Salmonidae</taxon>
        <taxon>Salmoninae</taxon>
        <taxon>Oncorhynchus</taxon>
    </lineage>
</organism>
<dbReference type="InterPro" id="IPR011335">
    <property type="entry name" value="Restrct_endonuc-II-like"/>
</dbReference>
<dbReference type="FunFam" id="3.40.50.300:FF:000861">
    <property type="entry name" value="Fanconi anemia, complementation group M"/>
    <property type="match status" value="1"/>
</dbReference>
<dbReference type="CDD" id="cd20077">
    <property type="entry name" value="XPF_nuclease_FANCM"/>
    <property type="match status" value="1"/>
</dbReference>
<feature type="region of interest" description="Disordered" evidence="8">
    <location>
        <begin position="1527"/>
        <end position="1587"/>
    </location>
</feature>
<comment type="similarity">
    <text evidence="2">Belongs to the DEAD box helicase family. DEAH subfamily. FANCM sub-subfamily.</text>
</comment>
<feature type="compositionally biased region" description="Polar residues" evidence="8">
    <location>
        <begin position="1830"/>
        <end position="1839"/>
    </location>
</feature>
<feature type="region of interest" description="Disordered" evidence="8">
    <location>
        <begin position="1734"/>
        <end position="1777"/>
    </location>
</feature>